<dbReference type="AlphaFoldDB" id="A0AAE0KN40"/>
<dbReference type="EMBL" id="LGRX02023129">
    <property type="protein sequence ID" value="KAK3254853.1"/>
    <property type="molecule type" value="Genomic_DNA"/>
</dbReference>
<dbReference type="GO" id="GO:0005085">
    <property type="term" value="F:guanyl-nucleotide exchange factor activity"/>
    <property type="evidence" value="ECO:0007669"/>
    <property type="project" value="InterPro"/>
</dbReference>
<dbReference type="GO" id="GO:0007264">
    <property type="term" value="P:small GTPase-mediated signal transduction"/>
    <property type="evidence" value="ECO:0007669"/>
    <property type="project" value="InterPro"/>
</dbReference>
<dbReference type="InterPro" id="IPR027357">
    <property type="entry name" value="DOCKER_dom"/>
</dbReference>
<protein>
    <recommendedName>
        <fullName evidence="2">DOCKER domain-containing protein</fullName>
    </recommendedName>
</protein>
<feature type="domain" description="DOCKER" evidence="2">
    <location>
        <begin position="1"/>
        <end position="375"/>
    </location>
</feature>
<proteinExistence type="inferred from homology"/>
<organism evidence="3 4">
    <name type="scientific">Cymbomonas tetramitiformis</name>
    <dbReference type="NCBI Taxonomy" id="36881"/>
    <lineage>
        <taxon>Eukaryota</taxon>
        <taxon>Viridiplantae</taxon>
        <taxon>Chlorophyta</taxon>
        <taxon>Pyramimonadophyceae</taxon>
        <taxon>Pyramimonadales</taxon>
        <taxon>Pyramimonadaceae</taxon>
        <taxon>Cymbomonas</taxon>
    </lineage>
</organism>
<sequence length="388" mass="41508">IAGGAVTDATRVAFHGVAFGEEAGKQYIYREPVGTSLGDMLARMRVCCGERVGEDNLRIVRESEDVIPEALSSSVAYLQVTAVEASSKLRQAHREGSRMRSGSKGQIEGLGMCEFHFDAPFTAEGGRRGTRAGQWRRRTVLSVDPRCSFPTIKNRSLVTNKHNMDSSPVEMAIEMLQEQGDKIKAGISRRSPRCRPCPASSRSACSGPFPPPAICKPSSPHGAPSTRGGAPGLRQVQVNQGIPDLYVFFKPPAMFPSEQACAHLAASPLFSPLPYLLAVTRSKQADLNAAGSETPVLGAAPLLDPAEARQGAGAGVRQLQALVDMLVLFQETCSQGVSLHARLITSQEAPLHHVLVEGLRNLRVPTSSIPPRLSTLATALFELQPSGN</sequence>
<dbReference type="PANTHER" id="PTHR23317">
    <property type="entry name" value="DEDICATOR OF CYTOKINESIS DOCK"/>
    <property type="match status" value="1"/>
</dbReference>
<evidence type="ECO:0000313" key="3">
    <source>
        <dbReference type="EMBL" id="KAK3254853.1"/>
    </source>
</evidence>
<accession>A0AAE0KN40</accession>
<comment type="caution">
    <text evidence="3">The sequence shown here is derived from an EMBL/GenBank/DDBJ whole genome shotgun (WGS) entry which is preliminary data.</text>
</comment>
<evidence type="ECO:0000256" key="1">
    <source>
        <dbReference type="PROSITE-ProRule" id="PRU00984"/>
    </source>
</evidence>
<evidence type="ECO:0000313" key="4">
    <source>
        <dbReference type="Proteomes" id="UP001190700"/>
    </source>
</evidence>
<dbReference type="PROSITE" id="PS51651">
    <property type="entry name" value="DOCKER"/>
    <property type="match status" value="1"/>
</dbReference>
<dbReference type="PANTHER" id="PTHR23317:SF76">
    <property type="entry name" value="LD20667P"/>
    <property type="match status" value="1"/>
</dbReference>
<gene>
    <name evidence="3" type="ORF">CYMTET_35947</name>
</gene>
<name>A0AAE0KN40_9CHLO</name>
<dbReference type="Proteomes" id="UP001190700">
    <property type="component" value="Unassembled WGS sequence"/>
</dbReference>
<feature type="non-terminal residue" evidence="3">
    <location>
        <position position="1"/>
    </location>
</feature>
<dbReference type="InterPro" id="IPR026791">
    <property type="entry name" value="DOCK"/>
</dbReference>
<reference evidence="3 4" key="1">
    <citation type="journal article" date="2015" name="Genome Biol. Evol.">
        <title>Comparative Genomics of a Bacterivorous Green Alga Reveals Evolutionary Causalities and Consequences of Phago-Mixotrophic Mode of Nutrition.</title>
        <authorList>
            <person name="Burns J.A."/>
            <person name="Paasch A."/>
            <person name="Narechania A."/>
            <person name="Kim E."/>
        </authorList>
    </citation>
    <scope>NUCLEOTIDE SEQUENCE [LARGE SCALE GENOMIC DNA]</scope>
    <source>
        <strain evidence="3 4">PLY_AMNH</strain>
    </source>
</reference>
<evidence type="ECO:0000259" key="2">
    <source>
        <dbReference type="PROSITE" id="PS51651"/>
    </source>
</evidence>
<keyword evidence="4" id="KW-1185">Reference proteome</keyword>
<comment type="similarity">
    <text evidence="1">Belongs to the DOCK family.</text>
</comment>
<dbReference type="InterPro" id="IPR046770">
    <property type="entry name" value="DOCKER_Lobe_B"/>
</dbReference>
<dbReference type="Pfam" id="PF20422">
    <property type="entry name" value="DHR-2_Lobe_B"/>
    <property type="match status" value="1"/>
</dbReference>